<feature type="region of interest" description="Disordered" evidence="1">
    <location>
        <begin position="23"/>
        <end position="42"/>
    </location>
</feature>
<accession>A0ABN6N229</accession>
<reference evidence="5" key="1">
    <citation type="journal article" date="2022" name="Int. J. Syst. Evol. Microbiol.">
        <title>Anaeromyxobacter oryzae sp. nov., Anaeromyxobacter diazotrophicus sp. nov. and Anaeromyxobacter paludicola sp. nov., isolated from paddy soils.</title>
        <authorList>
            <person name="Itoh H."/>
            <person name="Xu Z."/>
            <person name="Mise K."/>
            <person name="Masuda Y."/>
            <person name="Ushijima N."/>
            <person name="Hayakawa C."/>
            <person name="Shiratori Y."/>
            <person name="Senoo K."/>
        </authorList>
    </citation>
    <scope>NUCLEOTIDE SEQUENCE [LARGE SCALE GENOMIC DNA]</scope>
    <source>
        <strain evidence="5">Red630</strain>
    </source>
</reference>
<keyword evidence="5" id="KW-1185">Reference proteome</keyword>
<feature type="domain" description="Glycoside hydrolase 123 catalytic" evidence="3">
    <location>
        <begin position="443"/>
        <end position="530"/>
    </location>
</feature>
<name>A0ABN6N229_9BACT</name>
<feature type="signal peptide" evidence="2">
    <location>
        <begin position="1"/>
        <end position="22"/>
    </location>
</feature>
<proteinExistence type="predicted"/>
<dbReference type="InterPro" id="IPR025150">
    <property type="entry name" value="GH123_cat"/>
</dbReference>
<dbReference type="Pfam" id="PF13320">
    <property type="entry name" value="GH123_cat"/>
    <property type="match status" value="1"/>
</dbReference>
<dbReference type="Proteomes" id="UP001162734">
    <property type="component" value="Chromosome"/>
</dbReference>
<evidence type="ECO:0000256" key="2">
    <source>
        <dbReference type="SAM" id="SignalP"/>
    </source>
</evidence>
<keyword evidence="2" id="KW-0732">Signal</keyword>
<evidence type="ECO:0000313" key="4">
    <source>
        <dbReference type="EMBL" id="BDG07116.1"/>
    </source>
</evidence>
<sequence length="579" mass="61487">MIRSRPPLAALALALPLALASAGDAAREPRPQRPEPPPAPVAAAPVALGVATSLDKLRLADPVPPEQAIALAAARGECESAQVAVRAPAGLAALTARAAPLAGPGGAIPVQLYRVATLSFRRGSGPDGAAGEWPDPLVPVEDAYFHEPRRAFPVAVPPGRLQAIWVEVCVPPGAAAGAYRGEVRLGDGARFLGRVPVALEVWPFALPATPTFPATFGLSTRTGTAALGRPGDPALARALAAAALRHRLTPHGLSADPPGGRCDERACALDWRAYDAEVGPILDGTLVPGVRGGFAEVRIPAAVWQGPESALLATLRAWRQHFEARGWAGRLFLYTLDEPSPAQLPELARRARAARAAGVPVFATTTPRRELEGLVDVWAPNLPAFLDLRARGLRGAPRPGRPEGALPWWYASCTSHGCGELPEGGRDREAMLRAYSGWPGYEIDRPGAAARAMGWLAFRAGVAGELYYDMLQSWGRDPWTDARDFAGNGDGTLLYPGRPERLGGTHPFPVESIRLTQIRDGLEDLELLRLAAAAGQRELAERLASALAPDPRRWERDPARYLAARRQLAAAVARGLARR</sequence>
<evidence type="ECO:0000256" key="1">
    <source>
        <dbReference type="SAM" id="MobiDB-lite"/>
    </source>
</evidence>
<dbReference type="EMBL" id="AP025592">
    <property type="protein sequence ID" value="BDG07116.1"/>
    <property type="molecule type" value="Genomic_DNA"/>
</dbReference>
<gene>
    <name evidence="4" type="ORF">AMPC_02290</name>
</gene>
<dbReference type="RefSeq" id="WP_248343721.1">
    <property type="nucleotide sequence ID" value="NZ_AP025592.1"/>
</dbReference>
<evidence type="ECO:0000313" key="5">
    <source>
        <dbReference type="Proteomes" id="UP001162734"/>
    </source>
</evidence>
<organism evidence="4 5">
    <name type="scientific">Anaeromyxobacter paludicola</name>
    <dbReference type="NCBI Taxonomy" id="2918171"/>
    <lineage>
        <taxon>Bacteria</taxon>
        <taxon>Pseudomonadati</taxon>
        <taxon>Myxococcota</taxon>
        <taxon>Myxococcia</taxon>
        <taxon>Myxococcales</taxon>
        <taxon>Cystobacterineae</taxon>
        <taxon>Anaeromyxobacteraceae</taxon>
        <taxon>Anaeromyxobacter</taxon>
    </lineage>
</organism>
<evidence type="ECO:0000259" key="3">
    <source>
        <dbReference type="Pfam" id="PF13320"/>
    </source>
</evidence>
<protein>
    <recommendedName>
        <fullName evidence="3">Glycoside hydrolase 123 catalytic domain-containing protein</fullName>
    </recommendedName>
</protein>
<feature type="chain" id="PRO_5046254871" description="Glycoside hydrolase 123 catalytic domain-containing protein" evidence="2">
    <location>
        <begin position="23"/>
        <end position="579"/>
    </location>
</feature>